<dbReference type="GO" id="GO:0016020">
    <property type="term" value="C:membrane"/>
    <property type="evidence" value="ECO:0007669"/>
    <property type="project" value="UniProtKB-SubCell"/>
</dbReference>
<dbReference type="SUPFAM" id="SSF52058">
    <property type="entry name" value="L domain-like"/>
    <property type="match status" value="1"/>
</dbReference>
<dbReference type="GO" id="GO:0006952">
    <property type="term" value="P:defense response"/>
    <property type="evidence" value="ECO:0007669"/>
    <property type="project" value="InterPro"/>
</dbReference>
<protein>
    <submittedName>
        <fullName evidence="3">Uncharacterized protein</fullName>
    </submittedName>
</protein>
<dbReference type="GO" id="GO:0043531">
    <property type="term" value="F:ADP binding"/>
    <property type="evidence" value="ECO:0007669"/>
    <property type="project" value="InterPro"/>
</dbReference>
<keyword evidence="2" id="KW-0433">Leucine-rich repeat</keyword>
<reference evidence="3 4" key="1">
    <citation type="journal article" date="2014" name="Nat. Genet.">
        <title>Genome sequence of the hot pepper provides insights into the evolution of pungency in Capsicum species.</title>
        <authorList>
            <person name="Kim S."/>
            <person name="Park M."/>
            <person name="Yeom S.I."/>
            <person name="Kim Y.M."/>
            <person name="Lee J.M."/>
            <person name="Lee H.A."/>
            <person name="Seo E."/>
            <person name="Choi J."/>
            <person name="Cheong K."/>
            <person name="Kim K.T."/>
            <person name="Jung K."/>
            <person name="Lee G.W."/>
            <person name="Oh S.K."/>
            <person name="Bae C."/>
            <person name="Kim S.B."/>
            <person name="Lee H.Y."/>
            <person name="Kim S.Y."/>
            <person name="Kim M.S."/>
            <person name="Kang B.C."/>
            <person name="Jo Y.D."/>
            <person name="Yang H.B."/>
            <person name="Jeong H.J."/>
            <person name="Kang W.H."/>
            <person name="Kwon J.K."/>
            <person name="Shin C."/>
            <person name="Lim J.Y."/>
            <person name="Park J.H."/>
            <person name="Huh J.H."/>
            <person name="Kim J.S."/>
            <person name="Kim B.D."/>
            <person name="Cohen O."/>
            <person name="Paran I."/>
            <person name="Suh M.C."/>
            <person name="Lee S.B."/>
            <person name="Kim Y.K."/>
            <person name="Shin Y."/>
            <person name="Noh S.J."/>
            <person name="Park J."/>
            <person name="Seo Y.S."/>
            <person name="Kwon S.Y."/>
            <person name="Kim H.A."/>
            <person name="Park J.M."/>
            <person name="Kim H.J."/>
            <person name="Choi S.B."/>
            <person name="Bosland P.W."/>
            <person name="Reeves G."/>
            <person name="Jo S.H."/>
            <person name="Lee B.W."/>
            <person name="Cho H.T."/>
            <person name="Choi H.S."/>
            <person name="Lee M.S."/>
            <person name="Yu Y."/>
            <person name="Do Choi Y."/>
            <person name="Park B.S."/>
            <person name="van Deynze A."/>
            <person name="Ashrafi H."/>
            <person name="Hill T."/>
            <person name="Kim W.T."/>
            <person name="Pai H.S."/>
            <person name="Ahn H.K."/>
            <person name="Yeam I."/>
            <person name="Giovannoni J.J."/>
            <person name="Rose J.K."/>
            <person name="Sorensen I."/>
            <person name="Lee S.J."/>
            <person name="Kim R.W."/>
            <person name="Choi I.Y."/>
            <person name="Choi B.S."/>
            <person name="Lim J.S."/>
            <person name="Lee Y.H."/>
            <person name="Choi D."/>
        </authorList>
    </citation>
    <scope>NUCLEOTIDE SEQUENCE [LARGE SCALE GENOMIC DNA]</scope>
    <source>
        <strain evidence="4">cv. CM334</strain>
    </source>
</reference>
<dbReference type="STRING" id="4072.A0A2G2ZIY7"/>
<dbReference type="Proteomes" id="UP000222542">
    <property type="component" value="Unassembled WGS sequence"/>
</dbReference>
<organism evidence="3 4">
    <name type="scientific">Capsicum annuum</name>
    <name type="common">Capsicum pepper</name>
    <dbReference type="NCBI Taxonomy" id="4072"/>
    <lineage>
        <taxon>Eukaryota</taxon>
        <taxon>Viridiplantae</taxon>
        <taxon>Streptophyta</taxon>
        <taxon>Embryophyta</taxon>
        <taxon>Tracheophyta</taxon>
        <taxon>Spermatophyta</taxon>
        <taxon>Magnoliopsida</taxon>
        <taxon>eudicotyledons</taxon>
        <taxon>Gunneridae</taxon>
        <taxon>Pentapetalae</taxon>
        <taxon>asterids</taxon>
        <taxon>lamiids</taxon>
        <taxon>Solanales</taxon>
        <taxon>Solanaceae</taxon>
        <taxon>Solanoideae</taxon>
        <taxon>Capsiceae</taxon>
        <taxon>Capsicum</taxon>
    </lineage>
</organism>
<evidence type="ECO:0000313" key="3">
    <source>
        <dbReference type="EMBL" id="PHT81943.1"/>
    </source>
</evidence>
<dbReference type="InterPro" id="IPR027417">
    <property type="entry name" value="P-loop_NTPase"/>
</dbReference>
<comment type="similarity">
    <text evidence="1">Belongs to the disease resistance NB-LRR family.</text>
</comment>
<dbReference type="InterPro" id="IPR036388">
    <property type="entry name" value="WH-like_DNA-bd_sf"/>
</dbReference>
<comment type="caution">
    <text evidence="3">The sequence shown here is derived from an EMBL/GenBank/DDBJ whole genome shotgun (WGS) entry which is preliminary data.</text>
</comment>
<dbReference type="PANTHER" id="PTHR23155">
    <property type="entry name" value="DISEASE RESISTANCE PROTEIN RP"/>
    <property type="match status" value="1"/>
</dbReference>
<evidence type="ECO:0000313" key="4">
    <source>
        <dbReference type="Proteomes" id="UP000222542"/>
    </source>
</evidence>
<accession>A0A2G2ZIY7</accession>
<sequence>MSCISNKIHDLVQSLVHQNGEDMLLKLKYHEVPYLLENVKSYTSSHSYAESNVIITEDHLHMVNAVTRSTSTCNIHVMIEFSLIILTDVPKDVIRHDKLFDLMARVEALTKEVFVLFCNLEESTRNQENMNETSSASLNLLENIEILKKDLRNVFLKGFADSSQLCFPTNMAYAAEHAINSIIVRDNGFLQLIFVLPDTIEKIKLVKKEVQQKISKNTNIIFANSPNKPVKSKPSRTEKKVSGEEHCPDKLLDVGEKIAQKCDGLPLVLDLIGGVISRMEKKEALWLEVLNNLSSFIFKDEEEVIKIIQLSYDHLSDHLKLCLIYLASYPKDKYIAISDLEYLWSAEAPMEQSEVKVYVDELISSSLIVVSNERDAYPCCQIHDLVQDFCLRKARKEKLFDLISPSGLSSSPSDLMPRGMTAHYDQHFPHLDVNFFLLNAKRDNPYVKRLLSLTVYIDDHDGLYLSYKCNLRHLRLLKRLELPDITLPDSLLNKIGMLVHLKCLNILTEAKDLPPSLSNLWNLETLVLDSLERSCMVLSPVIWTLSKLQNVRINCCSLFDHYINKPTMLDED</sequence>
<dbReference type="Gene3D" id="1.10.10.10">
    <property type="entry name" value="Winged helix-like DNA-binding domain superfamily/Winged helix DNA-binding domain"/>
    <property type="match status" value="1"/>
</dbReference>
<dbReference type="GO" id="GO:0005524">
    <property type="term" value="F:ATP binding"/>
    <property type="evidence" value="ECO:0007669"/>
    <property type="project" value="UniProtKB-KW"/>
</dbReference>
<keyword evidence="4" id="KW-1185">Reference proteome</keyword>
<proteinExistence type="inferred from homology"/>
<evidence type="ECO:0000256" key="2">
    <source>
        <dbReference type="ARBA" id="ARBA00022614"/>
    </source>
</evidence>
<dbReference type="PANTHER" id="PTHR23155:SF1228">
    <property type="entry name" value="NB-ARC DOMAIN CONTAINING PROTEIN, EXPRESSED"/>
    <property type="match status" value="1"/>
</dbReference>
<dbReference type="Gramene" id="PHT81943">
    <property type="protein sequence ID" value="PHT81943"/>
    <property type="gene ID" value="T459_14958"/>
</dbReference>
<name>A0A2G2ZIY7_CAPAN</name>
<dbReference type="InterPro" id="IPR042197">
    <property type="entry name" value="Apaf_helical"/>
</dbReference>
<dbReference type="InterPro" id="IPR044974">
    <property type="entry name" value="Disease_R_plants"/>
</dbReference>
<dbReference type="EMBL" id="AYRZ02000005">
    <property type="protein sequence ID" value="PHT81943.1"/>
    <property type="molecule type" value="Genomic_DNA"/>
</dbReference>
<reference evidence="3 4" key="2">
    <citation type="journal article" date="2017" name="Genome Biol.">
        <title>New reference genome sequences of hot pepper reveal the massive evolution of plant disease-resistance genes by retroduplication.</title>
        <authorList>
            <person name="Kim S."/>
            <person name="Park J."/>
            <person name="Yeom S.I."/>
            <person name="Kim Y.M."/>
            <person name="Seo E."/>
            <person name="Kim K.T."/>
            <person name="Kim M.S."/>
            <person name="Lee J.M."/>
            <person name="Cheong K."/>
            <person name="Shin H.S."/>
            <person name="Kim S.B."/>
            <person name="Han K."/>
            <person name="Lee J."/>
            <person name="Park M."/>
            <person name="Lee H.A."/>
            <person name="Lee H.Y."/>
            <person name="Lee Y."/>
            <person name="Oh S."/>
            <person name="Lee J.H."/>
            <person name="Choi E."/>
            <person name="Choi E."/>
            <person name="Lee S.E."/>
            <person name="Jeon J."/>
            <person name="Kim H."/>
            <person name="Choi G."/>
            <person name="Song H."/>
            <person name="Lee J."/>
            <person name="Lee S.C."/>
            <person name="Kwon J.K."/>
            <person name="Lee H.Y."/>
            <person name="Koo N."/>
            <person name="Hong Y."/>
            <person name="Kim R.W."/>
            <person name="Kang W.H."/>
            <person name="Huh J.H."/>
            <person name="Kang B.C."/>
            <person name="Yang T.J."/>
            <person name="Lee Y.H."/>
            <person name="Bennetzen J.L."/>
            <person name="Choi D."/>
        </authorList>
    </citation>
    <scope>NUCLEOTIDE SEQUENCE [LARGE SCALE GENOMIC DNA]</scope>
    <source>
        <strain evidence="4">cv. CM334</strain>
    </source>
</reference>
<gene>
    <name evidence="3" type="ORF">T459_14958</name>
</gene>
<dbReference type="AlphaFoldDB" id="A0A2G2ZIY7"/>
<evidence type="ECO:0000256" key="1">
    <source>
        <dbReference type="ARBA" id="ARBA00008894"/>
    </source>
</evidence>
<dbReference type="SUPFAM" id="SSF52540">
    <property type="entry name" value="P-loop containing nucleoside triphosphate hydrolases"/>
    <property type="match status" value="1"/>
</dbReference>
<dbReference type="Gene3D" id="1.10.8.430">
    <property type="entry name" value="Helical domain of apoptotic protease-activating factors"/>
    <property type="match status" value="1"/>
</dbReference>